<keyword evidence="3" id="KW-1185">Reference proteome</keyword>
<dbReference type="Pfam" id="PF16868">
    <property type="entry name" value="NMT1_3"/>
    <property type="match status" value="1"/>
</dbReference>
<protein>
    <submittedName>
        <fullName evidence="2">TAXI family TRAP transporter solute-binding subunit</fullName>
    </submittedName>
</protein>
<keyword evidence="1" id="KW-0472">Membrane</keyword>
<proteinExistence type="predicted"/>
<evidence type="ECO:0000256" key="1">
    <source>
        <dbReference type="SAM" id="Phobius"/>
    </source>
</evidence>
<sequence length="428" mass="46776">MTLATLALTGGTVGVVAYWYTRPTVVTIAVGPDDTPENRFAHRLADALVQSRSSIRLVLDVTDSPAQAAARFLHHESDLAILRTDERRIPPSVRALAVLEHEALLVLGRRDANLATLAGIEGHKVAVIGRDGRNEAFVRRLLEPYKIDFRRTELHTVPPEIPLDQVLKRGFDLVVLFEPLSRLQSAGEFASLAATGPQAVSVHAIGDARALERKVPGLFAETIEAGLLSGSPRLPDEDTETVSLYRMLVARAKLPESDVVELMRALFETGSQLGIEKTFATRIEPPETETGALIPSHEGASDYLDRDVQTLFERYSDLIYLSMSFGSLFGSAAIALYGTVLRRRPPQASDRLPQLTALRARARAAITQAECDQIEAEFDDLIDEVLRGLAGGSLSSRGLEPFRLACEQLRTALAAARTRLRPLPPQRG</sequence>
<dbReference type="InterPro" id="IPR011852">
    <property type="entry name" value="TRAP_TAXI"/>
</dbReference>
<dbReference type="PANTHER" id="PTHR42941">
    <property type="entry name" value="SLL1037 PROTEIN"/>
    <property type="match status" value="1"/>
</dbReference>
<dbReference type="PANTHER" id="PTHR42941:SF1">
    <property type="entry name" value="SLL1037 PROTEIN"/>
    <property type="match status" value="1"/>
</dbReference>
<keyword evidence="1" id="KW-1133">Transmembrane helix</keyword>
<evidence type="ECO:0000313" key="2">
    <source>
        <dbReference type="EMBL" id="MFD2233608.1"/>
    </source>
</evidence>
<dbReference type="Proteomes" id="UP001597296">
    <property type="component" value="Unassembled WGS sequence"/>
</dbReference>
<dbReference type="SUPFAM" id="SSF53850">
    <property type="entry name" value="Periplasmic binding protein-like II"/>
    <property type="match status" value="1"/>
</dbReference>
<dbReference type="Gene3D" id="3.40.190.10">
    <property type="entry name" value="Periplasmic binding protein-like II"/>
    <property type="match status" value="2"/>
</dbReference>
<name>A0ABW5CC75_9PROT</name>
<organism evidence="2 3">
    <name type="scientific">Phaeospirillum tilakii</name>
    <dbReference type="NCBI Taxonomy" id="741673"/>
    <lineage>
        <taxon>Bacteria</taxon>
        <taxon>Pseudomonadati</taxon>
        <taxon>Pseudomonadota</taxon>
        <taxon>Alphaproteobacteria</taxon>
        <taxon>Rhodospirillales</taxon>
        <taxon>Rhodospirillaceae</taxon>
        <taxon>Phaeospirillum</taxon>
    </lineage>
</organism>
<accession>A0ABW5CC75</accession>
<dbReference type="RefSeq" id="WP_377315424.1">
    <property type="nucleotide sequence ID" value="NZ_JBHUIY010000011.1"/>
</dbReference>
<dbReference type="EMBL" id="JBHUIY010000011">
    <property type="protein sequence ID" value="MFD2233608.1"/>
    <property type="molecule type" value="Genomic_DNA"/>
</dbReference>
<feature type="transmembrane region" description="Helical" evidence="1">
    <location>
        <begin position="318"/>
        <end position="341"/>
    </location>
</feature>
<gene>
    <name evidence="2" type="ORF">ACFSNB_07310</name>
</gene>
<reference evidence="3" key="1">
    <citation type="journal article" date="2019" name="Int. J. Syst. Evol. Microbiol.">
        <title>The Global Catalogue of Microorganisms (GCM) 10K type strain sequencing project: providing services to taxonomists for standard genome sequencing and annotation.</title>
        <authorList>
            <consortium name="The Broad Institute Genomics Platform"/>
            <consortium name="The Broad Institute Genome Sequencing Center for Infectious Disease"/>
            <person name="Wu L."/>
            <person name="Ma J."/>
        </authorList>
    </citation>
    <scope>NUCLEOTIDE SEQUENCE [LARGE SCALE GENOMIC DNA]</scope>
    <source>
        <strain evidence="3">KCTC 15012</strain>
    </source>
</reference>
<evidence type="ECO:0000313" key="3">
    <source>
        <dbReference type="Proteomes" id="UP001597296"/>
    </source>
</evidence>
<comment type="caution">
    <text evidence="2">The sequence shown here is derived from an EMBL/GenBank/DDBJ whole genome shotgun (WGS) entry which is preliminary data.</text>
</comment>
<keyword evidence="1" id="KW-0812">Transmembrane</keyword>